<reference evidence="14 17" key="2">
    <citation type="submission" date="2019-11" db="EMBL/GenBank/DDBJ databases">
        <title>Epiphytic Pseudomonas syringae from cherry orchards.</title>
        <authorList>
            <person name="Hulin M.T."/>
        </authorList>
    </citation>
    <scope>NUCLEOTIDE SEQUENCE [LARGE SCALE GENOMIC DNA]</scope>
    <source>
        <strain evidence="14 17">PA-6-3B</strain>
    </source>
</reference>
<feature type="transmembrane region" description="Helical" evidence="11">
    <location>
        <begin position="115"/>
        <end position="132"/>
    </location>
</feature>
<dbReference type="GO" id="GO:0009245">
    <property type="term" value="P:lipid A biosynthetic process"/>
    <property type="evidence" value="ECO:0007669"/>
    <property type="project" value="UniProtKB-KW"/>
</dbReference>
<gene>
    <name evidence="14" type="ORF">GIW47_08330</name>
    <name evidence="15" type="ORF">HBO13_16855</name>
    <name evidence="13" type="ORF">PflSS101_5063</name>
</gene>
<feature type="transmembrane region" description="Helical" evidence="11">
    <location>
        <begin position="138"/>
        <end position="159"/>
    </location>
</feature>
<name>I4KCD2_9PSED</name>
<keyword evidence="2" id="KW-1003">Cell membrane</keyword>
<dbReference type="GO" id="GO:0009103">
    <property type="term" value="P:lipopolysaccharide biosynthetic process"/>
    <property type="evidence" value="ECO:0007669"/>
    <property type="project" value="UniProtKB-KW"/>
</dbReference>
<evidence type="ECO:0000313" key="16">
    <source>
        <dbReference type="Proteomes" id="UP000535954"/>
    </source>
</evidence>
<keyword evidence="17" id="KW-1185">Reference proteome</keyword>
<feature type="transmembrane region" description="Helical" evidence="11">
    <location>
        <begin position="171"/>
        <end position="191"/>
    </location>
</feature>
<dbReference type="Proteomes" id="UP000535954">
    <property type="component" value="Unassembled WGS sequence"/>
</dbReference>
<proteinExistence type="predicted"/>
<dbReference type="InterPro" id="IPR000620">
    <property type="entry name" value="EamA_dom"/>
</dbReference>
<evidence type="ECO:0000256" key="2">
    <source>
        <dbReference type="ARBA" id="ARBA00022475"/>
    </source>
</evidence>
<dbReference type="EMBL" id="JAAQYH010000008">
    <property type="protein sequence ID" value="NNA74316.1"/>
    <property type="molecule type" value="Genomic_DNA"/>
</dbReference>
<feature type="domain" description="EamA" evidence="12">
    <location>
        <begin position="145"/>
        <end position="275"/>
    </location>
</feature>
<dbReference type="EMBL" id="WKDU01000006">
    <property type="protein sequence ID" value="MCF5152629.1"/>
    <property type="molecule type" value="Genomic_DNA"/>
</dbReference>
<dbReference type="PANTHER" id="PTHR30561:SF9">
    <property type="entry name" value="4-AMINO-4-DEOXY-L-ARABINOSE-PHOSPHOUNDECAPRENOL FLIPPASE SUBUNIT ARNF-RELATED"/>
    <property type="match status" value="1"/>
</dbReference>
<dbReference type="InterPro" id="IPR000390">
    <property type="entry name" value="Small_drug/metabolite_transptr"/>
</dbReference>
<evidence type="ECO:0000313" key="17">
    <source>
        <dbReference type="Proteomes" id="UP000814074"/>
    </source>
</evidence>
<keyword evidence="9" id="KW-0443">Lipid metabolism</keyword>
<feature type="transmembrane region" description="Helical" evidence="11">
    <location>
        <begin position="28"/>
        <end position="49"/>
    </location>
</feature>
<dbReference type="InterPro" id="IPR037185">
    <property type="entry name" value="EmrE-like"/>
</dbReference>
<evidence type="ECO:0000256" key="8">
    <source>
        <dbReference type="ARBA" id="ARBA00022989"/>
    </source>
</evidence>
<dbReference type="GO" id="GO:0005886">
    <property type="term" value="C:plasma membrane"/>
    <property type="evidence" value="ECO:0007669"/>
    <property type="project" value="UniProtKB-SubCell"/>
</dbReference>
<accession>I4KCD2</accession>
<keyword evidence="4" id="KW-0997">Cell inner membrane</keyword>
<protein>
    <submittedName>
        <fullName evidence="14">EamA family transporter</fullName>
    </submittedName>
    <submittedName>
        <fullName evidence="13">Membrane protein, DUF6 family</fullName>
    </submittedName>
</protein>
<dbReference type="Pfam" id="PF00892">
    <property type="entry name" value="EamA"/>
    <property type="match status" value="1"/>
</dbReference>
<dbReference type="Proteomes" id="UP000814074">
    <property type="component" value="Unassembled WGS sequence"/>
</dbReference>
<feature type="transmembrane region" description="Helical" evidence="11">
    <location>
        <begin position="203"/>
        <end position="224"/>
    </location>
</feature>
<reference evidence="13" key="1">
    <citation type="journal article" date="2012" name="PLoS Genet.">
        <title>Comparative Genomics of Plant-Associated Pseudomonas spp.: Insights into Diversity and Inheritance of Traits Involved in Multitrophic Interactions.</title>
        <authorList>
            <person name="Loper J.E."/>
            <person name="Hassan K.A."/>
            <person name="Mavrodi D.V."/>
            <person name="Davis E.W.II."/>
            <person name="Lim C.K."/>
            <person name="Shaffer B.T."/>
            <person name="Elbourne L.D."/>
            <person name="Stockwell V.O."/>
            <person name="Hartney S.L."/>
            <person name="Breakwell K."/>
            <person name="Henkels M.D."/>
            <person name="Tetu S.G."/>
            <person name="Rangel L.I."/>
            <person name="Kidarsa T.A."/>
            <person name="Wilson N.L."/>
            <person name="van de Mortel J.E."/>
            <person name="Song C."/>
            <person name="Blumhagen R."/>
            <person name="Radune D."/>
            <person name="Hostetler J.B."/>
            <person name="Brinkac L.M."/>
            <person name="Durkin A.S."/>
            <person name="Kluepfel D.A."/>
            <person name="Wechter W.P."/>
            <person name="Anderson A.J."/>
            <person name="Kim Y.C."/>
            <person name="Pierson L.S.III."/>
            <person name="Pierson E.A."/>
            <person name="Lindow S.E."/>
            <person name="Kobayashi D.Y."/>
            <person name="Raaijmakers J.M."/>
            <person name="Weller D.M."/>
            <person name="Thomashow L.S."/>
            <person name="Allen A.E."/>
            <person name="Paulsen I.T."/>
        </authorList>
    </citation>
    <scope>NUCLEOTIDE SEQUENCE [LARGE SCALE GENOMIC DNA]</scope>
    <source>
        <strain evidence="13">SS101</strain>
    </source>
</reference>
<dbReference type="Gene3D" id="1.10.3730.20">
    <property type="match status" value="2"/>
</dbReference>
<evidence type="ECO:0000256" key="10">
    <source>
        <dbReference type="ARBA" id="ARBA00023136"/>
    </source>
</evidence>
<keyword evidence="10 11" id="KW-0472">Membrane</keyword>
<evidence type="ECO:0000256" key="6">
    <source>
        <dbReference type="ARBA" id="ARBA00022692"/>
    </source>
</evidence>
<keyword evidence="6 11" id="KW-0812">Transmembrane</keyword>
<comment type="subcellular location">
    <subcellularLocation>
        <location evidence="1">Cell membrane</location>
        <topology evidence="1">Multi-pass membrane protein</topology>
    </subcellularLocation>
</comment>
<organism evidence="13">
    <name type="scientific">Pseudomonas lactis</name>
    <dbReference type="NCBI Taxonomy" id="1615674"/>
    <lineage>
        <taxon>Bacteria</taxon>
        <taxon>Pseudomonadati</taxon>
        <taxon>Pseudomonadota</taxon>
        <taxon>Gammaproteobacteria</taxon>
        <taxon>Pseudomonadales</taxon>
        <taxon>Pseudomonadaceae</taxon>
        <taxon>Pseudomonas</taxon>
    </lineage>
</organism>
<evidence type="ECO:0000256" key="5">
    <source>
        <dbReference type="ARBA" id="ARBA00022556"/>
    </source>
</evidence>
<dbReference type="PATRIC" id="fig|1038924.3.peg.4883"/>
<keyword evidence="8 11" id="KW-1133">Transmembrane helix</keyword>
<evidence type="ECO:0000256" key="3">
    <source>
        <dbReference type="ARBA" id="ARBA00022516"/>
    </source>
</evidence>
<dbReference type="GO" id="GO:0022857">
    <property type="term" value="F:transmembrane transporter activity"/>
    <property type="evidence" value="ECO:0007669"/>
    <property type="project" value="InterPro"/>
</dbReference>
<dbReference type="EMBL" id="AHPN01000001">
    <property type="protein sequence ID" value="EIK62372.1"/>
    <property type="molecule type" value="Genomic_DNA"/>
</dbReference>
<evidence type="ECO:0000256" key="9">
    <source>
        <dbReference type="ARBA" id="ARBA00023098"/>
    </source>
</evidence>
<sequence>MVATALVLVAALLHATWNTLIKFSGERLLVIACMDSVALLFVVVAVGFVSLPPLDIWPWIAASALFELLYRYLLIQAYRVGDLGLVYPLMRGLSPLVVLVLTLVFAGEVLSTQQILGILLIPFGMVCLLWQGGGGDRLPWSMLPVVLLIGLCIGCYTFLDGQALRRWAHPLDYLVWLTLVSAWPFPLLALVRKRAAFNLFWRTQWRLGLSVGLCVLLSYALVLWAMQLGSIAEAAALREVSVILVVLFGMRYLKEPFGRPRLIACGLVLIGMLVMKL</sequence>
<feature type="transmembrane region" description="Helical" evidence="11">
    <location>
        <begin position="85"/>
        <end position="106"/>
    </location>
</feature>
<evidence type="ECO:0000256" key="4">
    <source>
        <dbReference type="ARBA" id="ARBA00022519"/>
    </source>
</evidence>
<feature type="transmembrane region" description="Helical" evidence="11">
    <location>
        <begin position="259"/>
        <end position="275"/>
    </location>
</feature>
<comment type="caution">
    <text evidence="13">The sequence shown here is derived from an EMBL/GenBank/DDBJ whole genome shotgun (WGS) entry which is preliminary data.</text>
</comment>
<evidence type="ECO:0000256" key="7">
    <source>
        <dbReference type="ARBA" id="ARBA00022985"/>
    </source>
</evidence>
<dbReference type="PANTHER" id="PTHR30561">
    <property type="entry name" value="SMR FAMILY PROTON-DEPENDENT DRUG EFFLUX TRANSPORTER SUGE"/>
    <property type="match status" value="1"/>
</dbReference>
<keyword evidence="3" id="KW-0444">Lipid biosynthesis</keyword>
<dbReference type="Proteomes" id="UP000003213">
    <property type="component" value="Chromosome"/>
</dbReference>
<dbReference type="AlphaFoldDB" id="I4KCD2"/>
<keyword evidence="5" id="KW-0441">Lipid A biosynthesis</keyword>
<evidence type="ECO:0000256" key="11">
    <source>
        <dbReference type="SAM" id="Phobius"/>
    </source>
</evidence>
<evidence type="ECO:0000313" key="15">
    <source>
        <dbReference type="EMBL" id="NNA74316.1"/>
    </source>
</evidence>
<feature type="transmembrane region" description="Helical" evidence="11">
    <location>
        <begin position="56"/>
        <end position="73"/>
    </location>
</feature>
<keyword evidence="7" id="KW-0448">Lipopolysaccharide biosynthesis</keyword>
<dbReference type="HOGENOM" id="CLU_060016_3_0_6"/>
<evidence type="ECO:0000256" key="1">
    <source>
        <dbReference type="ARBA" id="ARBA00004651"/>
    </source>
</evidence>
<dbReference type="RefSeq" id="WP_003194980.1">
    <property type="nucleotide sequence ID" value="NZ_BQIH01000001.1"/>
</dbReference>
<evidence type="ECO:0000313" key="13">
    <source>
        <dbReference type="EMBL" id="EIK62372.1"/>
    </source>
</evidence>
<dbReference type="SUPFAM" id="SSF103481">
    <property type="entry name" value="Multidrug resistance efflux transporter EmrE"/>
    <property type="match status" value="2"/>
</dbReference>
<reference evidence="15 16" key="3">
    <citation type="journal article" date="2020" name="Front. Microbiol.">
        <title>Genetic Organization of the aprX-lipA2 Operon Affects the Proteolytic Potential of Pseudomonas Species in Milk.</title>
        <authorList>
            <person name="Maier C."/>
            <person name="Huptas C."/>
            <person name="von Neubeck M."/>
            <person name="Scherer S."/>
            <person name="Wenning M."/>
            <person name="Lucking G."/>
        </authorList>
    </citation>
    <scope>NUCLEOTIDE SEQUENCE [LARGE SCALE GENOMIC DNA]</scope>
    <source>
        <strain evidence="15 16">WS 5405</strain>
    </source>
</reference>
<evidence type="ECO:0000313" key="14">
    <source>
        <dbReference type="EMBL" id="MCF5152629.1"/>
    </source>
</evidence>
<evidence type="ECO:0000259" key="12">
    <source>
        <dbReference type="Pfam" id="PF00892"/>
    </source>
</evidence>